<evidence type="ECO:0000313" key="1">
    <source>
        <dbReference type="EMBL" id="KAG9972145.1"/>
    </source>
</evidence>
<name>A0A9P8JQ88_AURME</name>
<evidence type="ECO:0000313" key="2">
    <source>
        <dbReference type="EMBL" id="KAG9984475.1"/>
    </source>
</evidence>
<proteinExistence type="predicted"/>
<organism evidence="1 3">
    <name type="scientific">Aureobasidium melanogenum</name>
    <name type="common">Aureobasidium pullulans var. melanogenum</name>
    <dbReference type="NCBI Taxonomy" id="46634"/>
    <lineage>
        <taxon>Eukaryota</taxon>
        <taxon>Fungi</taxon>
        <taxon>Dikarya</taxon>
        <taxon>Ascomycota</taxon>
        <taxon>Pezizomycotina</taxon>
        <taxon>Dothideomycetes</taxon>
        <taxon>Dothideomycetidae</taxon>
        <taxon>Dothideales</taxon>
        <taxon>Saccotheciaceae</taxon>
        <taxon>Aureobasidium</taxon>
    </lineage>
</organism>
<dbReference type="Proteomes" id="UP000729357">
    <property type="component" value="Unassembled WGS sequence"/>
</dbReference>
<keyword evidence="3" id="KW-1185">Reference proteome</keyword>
<dbReference type="AlphaFoldDB" id="A0A9P8JQ88"/>
<sequence length="58" mass="6756">MAKDSKVSRALKALEVRHEPGLTDVQLMLSNEDLKPVEPERRQWGAWHFVAFWMADSF</sequence>
<evidence type="ECO:0000313" key="3">
    <source>
        <dbReference type="Proteomes" id="UP000729357"/>
    </source>
</evidence>
<feature type="non-terminal residue" evidence="1">
    <location>
        <position position="58"/>
    </location>
</feature>
<gene>
    <name evidence="1" type="ORF">KCU98_g13432</name>
    <name evidence="2" type="ORF">KCU98_g5383</name>
</gene>
<dbReference type="EMBL" id="JAHFXS010000491">
    <property type="protein sequence ID" value="KAG9984475.1"/>
    <property type="molecule type" value="Genomic_DNA"/>
</dbReference>
<reference evidence="1" key="1">
    <citation type="journal article" date="2021" name="J Fungi (Basel)">
        <title>Virulence traits and population genomics of the black yeast Aureobasidium melanogenum.</title>
        <authorList>
            <person name="Cernosa A."/>
            <person name="Sun X."/>
            <person name="Gostincar C."/>
            <person name="Fang C."/>
            <person name="Gunde-Cimerman N."/>
            <person name="Song Z."/>
        </authorList>
    </citation>
    <scope>NUCLEOTIDE SEQUENCE</scope>
    <source>
        <strain evidence="1">EXF-9298</strain>
    </source>
</reference>
<accession>A0A9P8JQ88</accession>
<reference evidence="1" key="2">
    <citation type="submission" date="2021-08" db="EMBL/GenBank/DDBJ databases">
        <authorList>
            <person name="Gostincar C."/>
            <person name="Sun X."/>
            <person name="Song Z."/>
            <person name="Gunde-Cimerman N."/>
        </authorList>
    </citation>
    <scope>NUCLEOTIDE SEQUENCE</scope>
    <source>
        <strain evidence="1">EXF-9298</strain>
    </source>
</reference>
<comment type="caution">
    <text evidence="1">The sequence shown here is derived from an EMBL/GenBank/DDBJ whole genome shotgun (WGS) entry which is preliminary data.</text>
</comment>
<protein>
    <submittedName>
        <fullName evidence="1">Uncharacterized protein</fullName>
    </submittedName>
</protein>
<dbReference type="EMBL" id="JAHFXS010002473">
    <property type="protein sequence ID" value="KAG9972145.1"/>
    <property type="molecule type" value="Genomic_DNA"/>
</dbReference>
<dbReference type="Gene3D" id="1.10.4160.10">
    <property type="entry name" value="Hydantoin permease"/>
    <property type="match status" value="1"/>
</dbReference>